<dbReference type="Gene3D" id="3.30.70.270">
    <property type="match status" value="1"/>
</dbReference>
<name>A0A6J6TVT2_9ZZZZ</name>
<dbReference type="PANTHER" id="PTHR46663">
    <property type="entry name" value="DIGUANYLATE CYCLASE DGCT-RELATED"/>
    <property type="match status" value="1"/>
</dbReference>
<dbReference type="SMART" id="SM00267">
    <property type="entry name" value="GGDEF"/>
    <property type="match status" value="1"/>
</dbReference>
<keyword evidence="1" id="KW-0812">Transmembrane</keyword>
<dbReference type="PROSITE" id="PS50887">
    <property type="entry name" value="GGDEF"/>
    <property type="match status" value="1"/>
</dbReference>
<feature type="transmembrane region" description="Helical" evidence="1">
    <location>
        <begin position="156"/>
        <end position="177"/>
    </location>
</feature>
<feature type="domain" description="GGDEF" evidence="2">
    <location>
        <begin position="330"/>
        <end position="457"/>
    </location>
</feature>
<dbReference type="SUPFAM" id="SSF55073">
    <property type="entry name" value="Nucleotide cyclase"/>
    <property type="match status" value="1"/>
</dbReference>
<reference evidence="3" key="1">
    <citation type="submission" date="2020-05" db="EMBL/GenBank/DDBJ databases">
        <authorList>
            <person name="Chiriac C."/>
            <person name="Salcher M."/>
            <person name="Ghai R."/>
            <person name="Kavagutti S V."/>
        </authorList>
    </citation>
    <scope>NUCLEOTIDE SEQUENCE</scope>
</reference>
<feature type="transmembrane region" description="Helical" evidence="1">
    <location>
        <begin position="121"/>
        <end position="144"/>
    </location>
</feature>
<protein>
    <submittedName>
        <fullName evidence="3">Unannotated protein</fullName>
    </submittedName>
</protein>
<dbReference type="NCBIfam" id="TIGR00254">
    <property type="entry name" value="GGDEF"/>
    <property type="match status" value="1"/>
</dbReference>
<evidence type="ECO:0000259" key="2">
    <source>
        <dbReference type="PROSITE" id="PS50887"/>
    </source>
</evidence>
<dbReference type="InterPro" id="IPR043128">
    <property type="entry name" value="Rev_trsase/Diguanyl_cyclase"/>
</dbReference>
<organism evidence="3">
    <name type="scientific">freshwater metagenome</name>
    <dbReference type="NCBI Taxonomy" id="449393"/>
    <lineage>
        <taxon>unclassified sequences</taxon>
        <taxon>metagenomes</taxon>
        <taxon>ecological metagenomes</taxon>
    </lineage>
</organism>
<dbReference type="Pfam" id="PF00990">
    <property type="entry name" value="GGDEF"/>
    <property type="match status" value="1"/>
</dbReference>
<dbReference type="CDD" id="cd01949">
    <property type="entry name" value="GGDEF"/>
    <property type="match status" value="1"/>
</dbReference>
<dbReference type="InterPro" id="IPR000160">
    <property type="entry name" value="GGDEF_dom"/>
</dbReference>
<keyword evidence="1" id="KW-1133">Transmembrane helix</keyword>
<feature type="transmembrane region" description="Helical" evidence="1">
    <location>
        <begin position="29"/>
        <end position="49"/>
    </location>
</feature>
<feature type="transmembrane region" description="Helical" evidence="1">
    <location>
        <begin position="218"/>
        <end position="235"/>
    </location>
</feature>
<proteinExistence type="predicted"/>
<feature type="transmembrane region" description="Helical" evidence="1">
    <location>
        <begin position="184"/>
        <end position="206"/>
    </location>
</feature>
<dbReference type="PANTHER" id="PTHR46663:SF2">
    <property type="entry name" value="GGDEF DOMAIN-CONTAINING PROTEIN"/>
    <property type="match status" value="1"/>
</dbReference>
<dbReference type="AlphaFoldDB" id="A0A6J6TVT2"/>
<dbReference type="InterPro" id="IPR052163">
    <property type="entry name" value="DGC-Regulatory_Protein"/>
</dbReference>
<evidence type="ECO:0000313" key="3">
    <source>
        <dbReference type="EMBL" id="CAB4751228.1"/>
    </source>
</evidence>
<feature type="transmembrane region" description="Helical" evidence="1">
    <location>
        <begin position="89"/>
        <end position="109"/>
    </location>
</feature>
<feature type="transmembrane region" description="Helical" evidence="1">
    <location>
        <begin position="242"/>
        <end position="262"/>
    </location>
</feature>
<feature type="transmembrane region" description="Helical" evidence="1">
    <location>
        <begin position="268"/>
        <end position="287"/>
    </location>
</feature>
<evidence type="ECO:0000256" key="1">
    <source>
        <dbReference type="SAM" id="Phobius"/>
    </source>
</evidence>
<dbReference type="InterPro" id="IPR029787">
    <property type="entry name" value="Nucleotide_cyclase"/>
</dbReference>
<gene>
    <name evidence="3" type="ORF">UFOPK2827_00565</name>
</gene>
<feature type="transmembrane region" description="Helical" evidence="1">
    <location>
        <begin position="56"/>
        <end position="77"/>
    </location>
</feature>
<keyword evidence="1" id="KW-0472">Membrane</keyword>
<sequence length="458" mass="50246">MHRAVKWLPAALLTFHIAAKIYVPGQSLLMDLLAYNVIWIAAVIAITQAPLMNDPIALACTCLAISFWGIGSSLNSYSNFYSVSESSDLLAQICYTLFYPFALIALPRVVTRGRKLNPIELLDAAIFGLGISSIATALFISRVFPDSLINLQDQFFSLLFPIGDLLLLTLSAVAAITHRLHPRALFLFLGFALFSLSDLLFLWLAINESYQFGQLTDDGWLLGIVLIALSFWSIPARDGREITIHPIFIAISVFISPTLLAYSALRPGAFPIFIIAPTIATLFLAFIRMTIVIRQARNLGEEKVLARTDELTGLPNRRRLIADLETFSKSEGALLLLDLNQFKPVNDQYGHEFGNLVLQQVAQRFSRSLPTGAVLARLGGDEFGVLVNGTYEQTLEAAYALEATLSYPFVIEGNTVKIGVSIGHVQNDGSHNALERADAAMYEAKRSGVGVVRAQPVL</sequence>
<dbReference type="EMBL" id="CAEZZE010000085">
    <property type="protein sequence ID" value="CAB4751228.1"/>
    <property type="molecule type" value="Genomic_DNA"/>
</dbReference>
<accession>A0A6J6TVT2</accession>